<gene>
    <name evidence="1" type="ORF">NHX12_004681</name>
</gene>
<sequence length="148" mass="16891">MPWSAWPRSAGTYASSLVDGDFERRNWVSTSSPSLSVRRGLIFSNGSSTKTPQNPRIHIHTELPKSWPGQREVEMWMCCRTRSSAELCLIFPQFFFSVRCLSFPFNSEVLGFDSLLVHILAPEARFTWDRNNVQIVQKTPIPSTLQQA</sequence>
<accession>A0A9Q0ICH3</accession>
<name>A0A9Q0ICH3_9TELE</name>
<comment type="caution">
    <text evidence="1">The sequence shown here is derived from an EMBL/GenBank/DDBJ whole genome shotgun (WGS) entry which is preliminary data.</text>
</comment>
<evidence type="ECO:0000313" key="2">
    <source>
        <dbReference type="Proteomes" id="UP001148018"/>
    </source>
</evidence>
<keyword evidence="2" id="KW-1185">Reference proteome</keyword>
<protein>
    <submittedName>
        <fullName evidence="1">Uncharacterized protein</fullName>
    </submittedName>
</protein>
<dbReference type="Proteomes" id="UP001148018">
    <property type="component" value="Unassembled WGS sequence"/>
</dbReference>
<dbReference type="EMBL" id="JANIIK010000111">
    <property type="protein sequence ID" value="KAJ3595377.1"/>
    <property type="molecule type" value="Genomic_DNA"/>
</dbReference>
<proteinExistence type="predicted"/>
<organism evidence="1 2">
    <name type="scientific">Muraenolepis orangiensis</name>
    <name type="common">Patagonian moray cod</name>
    <dbReference type="NCBI Taxonomy" id="630683"/>
    <lineage>
        <taxon>Eukaryota</taxon>
        <taxon>Metazoa</taxon>
        <taxon>Chordata</taxon>
        <taxon>Craniata</taxon>
        <taxon>Vertebrata</taxon>
        <taxon>Euteleostomi</taxon>
        <taxon>Actinopterygii</taxon>
        <taxon>Neopterygii</taxon>
        <taxon>Teleostei</taxon>
        <taxon>Neoteleostei</taxon>
        <taxon>Acanthomorphata</taxon>
        <taxon>Zeiogadaria</taxon>
        <taxon>Gadariae</taxon>
        <taxon>Gadiformes</taxon>
        <taxon>Muraenolepidoidei</taxon>
        <taxon>Muraenolepididae</taxon>
        <taxon>Muraenolepis</taxon>
    </lineage>
</organism>
<evidence type="ECO:0000313" key="1">
    <source>
        <dbReference type="EMBL" id="KAJ3595377.1"/>
    </source>
</evidence>
<reference evidence="1" key="1">
    <citation type="submission" date="2022-07" db="EMBL/GenBank/DDBJ databases">
        <title>Chromosome-level genome of Muraenolepis orangiensis.</title>
        <authorList>
            <person name="Kim J."/>
        </authorList>
    </citation>
    <scope>NUCLEOTIDE SEQUENCE</scope>
    <source>
        <strain evidence="1">KU_S4_2022</strain>
        <tissue evidence="1">Muscle</tissue>
    </source>
</reference>
<dbReference type="AlphaFoldDB" id="A0A9Q0ICH3"/>